<reference evidence="2" key="1">
    <citation type="submission" date="2025-05" db="UniProtKB">
        <authorList>
            <consortium name="RefSeq"/>
        </authorList>
    </citation>
    <scope>NUCLEOTIDE SEQUENCE [LARGE SCALE GENOMIC DNA]</scope>
    <source>
        <strain evidence="2">14028-0561.14</strain>
    </source>
</reference>
<accession>A0A6P4IQ39</accession>
<sequence>MLGTLSLLVIFGVTRSWAVDYEMLIEDPDIYSRCTEGPPDSITVQEAFDLDDLTIAMESDILHVSGNVTAKWEVHPTDRIVARVDILHFNRGTWDPTVFSMVTQDFCSVMYDRNQYWFKYWTTYVTNRHEVVHQCLSTGTILVHEPFDVRLKMMNYRGPELRGRYKMMITLKAFDKNLPRPSSICTEIRGEFLKA</sequence>
<keyword evidence="1" id="KW-0732">Signal</keyword>
<feature type="chain" id="PRO_5028455073" evidence="1">
    <location>
        <begin position="19"/>
        <end position="195"/>
    </location>
</feature>
<dbReference type="AlphaFoldDB" id="A0A6P4IQ39"/>
<evidence type="ECO:0000256" key="1">
    <source>
        <dbReference type="SAM" id="SignalP"/>
    </source>
</evidence>
<feature type="signal peptide" evidence="1">
    <location>
        <begin position="1"/>
        <end position="18"/>
    </location>
</feature>
<keyword evidence="2" id="KW-1185">Reference proteome</keyword>
<reference evidence="3" key="2">
    <citation type="submission" date="2025-08" db="UniProtKB">
        <authorList>
            <consortium name="RefSeq"/>
        </authorList>
    </citation>
    <scope>IDENTIFICATION</scope>
    <source>
        <strain evidence="3">14028-0561.14</strain>
        <tissue evidence="3">Whole fly</tissue>
    </source>
</reference>
<dbReference type="Proteomes" id="UP001652661">
    <property type="component" value="Chromosome 2L"/>
</dbReference>
<organism evidence="2 3">
    <name type="scientific">Drosophila kikkawai</name>
    <name type="common">Fruit fly</name>
    <dbReference type="NCBI Taxonomy" id="30033"/>
    <lineage>
        <taxon>Eukaryota</taxon>
        <taxon>Metazoa</taxon>
        <taxon>Ecdysozoa</taxon>
        <taxon>Arthropoda</taxon>
        <taxon>Hexapoda</taxon>
        <taxon>Insecta</taxon>
        <taxon>Pterygota</taxon>
        <taxon>Neoptera</taxon>
        <taxon>Endopterygota</taxon>
        <taxon>Diptera</taxon>
        <taxon>Brachycera</taxon>
        <taxon>Muscomorpha</taxon>
        <taxon>Ephydroidea</taxon>
        <taxon>Drosophilidae</taxon>
        <taxon>Drosophila</taxon>
        <taxon>Sophophora</taxon>
    </lineage>
</organism>
<dbReference type="OMA" id="MATQNFC"/>
<evidence type="ECO:0000313" key="3">
    <source>
        <dbReference type="RefSeq" id="XP_017031057.1"/>
    </source>
</evidence>
<dbReference type="RefSeq" id="XP_017031057.1">
    <property type="nucleotide sequence ID" value="XM_017175568.3"/>
</dbReference>
<dbReference type="SMART" id="SM00675">
    <property type="entry name" value="DM11"/>
    <property type="match status" value="1"/>
</dbReference>
<gene>
    <name evidence="3" type="primary">CheB42b</name>
</gene>
<dbReference type="OrthoDB" id="7975395at2759"/>
<dbReference type="InterPro" id="IPR006601">
    <property type="entry name" value="Uncharacterised_DM11_DROME"/>
</dbReference>
<protein>
    <submittedName>
        <fullName evidence="3">Uncharacterized protein CheB42b</fullName>
    </submittedName>
</protein>
<evidence type="ECO:0000313" key="2">
    <source>
        <dbReference type="Proteomes" id="UP001652661"/>
    </source>
</evidence>
<proteinExistence type="predicted"/>
<name>A0A6P4IQ39_DROKI</name>